<organism evidence="4 5">
    <name type="scientific">Actinomadura darangshiensis</name>
    <dbReference type="NCBI Taxonomy" id="705336"/>
    <lineage>
        <taxon>Bacteria</taxon>
        <taxon>Bacillati</taxon>
        <taxon>Actinomycetota</taxon>
        <taxon>Actinomycetes</taxon>
        <taxon>Streptosporangiales</taxon>
        <taxon>Thermomonosporaceae</taxon>
        <taxon>Actinomadura</taxon>
    </lineage>
</organism>
<sequence length="829" mass="88549">MRSSAANFLVESGGEPGAPSYRLFHQALNDTLLDDRQGVSLPEEDEAALVGAFIDIGRAGRWATASAYLLRSLPEHALAAGLLDELLGDDDYLLHAELPQLVPLAKHAESPTGRTRARLLQLTPRALAATPAERLALFSVTEALEGLGYAFGRHPGLAAYRAWWASSTPRRELAPLEGHDQRVRSMCAVRWPGRPETIASVGGHGGRVWNLDTGQSPLVHGTAGEVARSVCAYLDDGRMRLAMGLADGRILIRDLESGAHLRTLSGHRGMVNGLCTFTAGGRTFLASAGHDGTVGVWDLAAGHGELLTGHRYEVNAVCATSGLLVSAGGDGTVRTWDPSAGAELQVLRRHQGPINDLCTVTTADGRELVASAGGDETVGLWEAHADPSRLDFLRSLFGHTFAVRGVCSFTRDGDTFLASAGGDTVLLWDLATNRYREVGRDDGHIWSVCHVDVDGRPVLASGGPDGTIRLWDVDAATDPPDQETLPAEQLAVAHWPSGKALAIGRGDGKLALWSPDTSTVTYIGQVDGVLDGRLGTVTCQPRDGARRDYLCVAGQGRLVLRYGFGGKKAVGPVALSGIGGRNGAVTEFRGGMLLSYADEHHVFSVYLNPVDLDLLEQDPEIQLDNNRHRLSDELFDINAICNVGGPGFVQVFAASGTQITSWTGYPDGMLDQGGELLEYSPAGSIGVPRTISDLAALWVGESLVLAVTQGPRIDLWVAERPRSPLSPNYRNLTLDGTLNGGAGDIKSLHPFTADDRPMLAAVGADRVVQIWDLNARTGVMSIPFPHRVRSVCFDDGTLYVGLSAGVVAVRLSPEVLHSRRDAEERRARR</sequence>
<keyword evidence="2" id="KW-0677">Repeat</keyword>
<dbReference type="InterPro" id="IPR015943">
    <property type="entry name" value="WD40/YVTN_repeat-like_dom_sf"/>
</dbReference>
<dbReference type="PRINTS" id="PR00320">
    <property type="entry name" value="GPROTEINBRPT"/>
</dbReference>
<dbReference type="SUPFAM" id="SSF63829">
    <property type="entry name" value="Calcium-dependent phosphotriesterase"/>
    <property type="match status" value="1"/>
</dbReference>
<dbReference type="AlphaFoldDB" id="A0A4R5AST2"/>
<evidence type="ECO:0000256" key="2">
    <source>
        <dbReference type="ARBA" id="ARBA00022737"/>
    </source>
</evidence>
<evidence type="ECO:0000313" key="4">
    <source>
        <dbReference type="EMBL" id="TDD75365.1"/>
    </source>
</evidence>
<dbReference type="InterPro" id="IPR019775">
    <property type="entry name" value="WD40_repeat_CS"/>
</dbReference>
<comment type="caution">
    <text evidence="4">The sequence shown here is derived from an EMBL/GenBank/DDBJ whole genome shotgun (WGS) entry which is preliminary data.</text>
</comment>
<evidence type="ECO:0000256" key="3">
    <source>
        <dbReference type="PROSITE-ProRule" id="PRU00221"/>
    </source>
</evidence>
<dbReference type="PROSITE" id="PS00678">
    <property type="entry name" value="WD_REPEATS_1"/>
    <property type="match status" value="2"/>
</dbReference>
<evidence type="ECO:0000313" key="5">
    <source>
        <dbReference type="Proteomes" id="UP000295578"/>
    </source>
</evidence>
<dbReference type="Pfam" id="PF00400">
    <property type="entry name" value="WD40"/>
    <property type="match status" value="5"/>
</dbReference>
<dbReference type="PANTHER" id="PTHR22847">
    <property type="entry name" value="WD40 REPEAT PROTEIN"/>
    <property type="match status" value="1"/>
</dbReference>
<gene>
    <name evidence="4" type="ORF">E1293_28410</name>
</gene>
<feature type="repeat" description="WD" evidence="3">
    <location>
        <begin position="307"/>
        <end position="346"/>
    </location>
</feature>
<protein>
    <submittedName>
        <fullName evidence="4">Uncharacterized protein</fullName>
    </submittedName>
</protein>
<keyword evidence="1 3" id="KW-0853">WD repeat</keyword>
<accession>A0A4R5AST2</accession>
<dbReference type="InterPro" id="IPR020472">
    <property type="entry name" value="WD40_PAC1"/>
</dbReference>
<dbReference type="CDD" id="cd00200">
    <property type="entry name" value="WD40"/>
    <property type="match status" value="1"/>
</dbReference>
<dbReference type="PROSITE" id="PS50082">
    <property type="entry name" value="WD_REPEATS_2"/>
    <property type="match status" value="3"/>
</dbReference>
<proteinExistence type="predicted"/>
<dbReference type="PANTHER" id="PTHR22847:SF637">
    <property type="entry name" value="WD REPEAT DOMAIN 5B"/>
    <property type="match status" value="1"/>
</dbReference>
<dbReference type="Gene3D" id="2.130.10.10">
    <property type="entry name" value="YVTN repeat-like/Quinoprotein amine dehydrogenase"/>
    <property type="match status" value="3"/>
</dbReference>
<feature type="repeat" description="WD" evidence="3">
    <location>
        <begin position="459"/>
        <end position="474"/>
    </location>
</feature>
<name>A0A4R5AST2_9ACTN</name>
<dbReference type="SMART" id="SM00320">
    <property type="entry name" value="WD40"/>
    <property type="match status" value="8"/>
</dbReference>
<dbReference type="EMBL" id="SMKY01000156">
    <property type="protein sequence ID" value="TDD75365.1"/>
    <property type="molecule type" value="Genomic_DNA"/>
</dbReference>
<dbReference type="Proteomes" id="UP000295578">
    <property type="component" value="Unassembled WGS sequence"/>
</dbReference>
<dbReference type="PROSITE" id="PS50294">
    <property type="entry name" value="WD_REPEATS_REGION"/>
    <property type="match status" value="1"/>
</dbReference>
<reference evidence="4 5" key="1">
    <citation type="submission" date="2019-03" db="EMBL/GenBank/DDBJ databases">
        <title>Draft genome sequences of novel Actinobacteria.</title>
        <authorList>
            <person name="Sahin N."/>
            <person name="Ay H."/>
            <person name="Saygin H."/>
        </authorList>
    </citation>
    <scope>NUCLEOTIDE SEQUENCE [LARGE SCALE GENOMIC DNA]</scope>
    <source>
        <strain evidence="4 5">DSM 45941</strain>
    </source>
</reference>
<dbReference type="OrthoDB" id="414967at2"/>
<feature type="repeat" description="WD" evidence="3">
    <location>
        <begin position="264"/>
        <end position="299"/>
    </location>
</feature>
<evidence type="ECO:0000256" key="1">
    <source>
        <dbReference type="ARBA" id="ARBA00022574"/>
    </source>
</evidence>
<dbReference type="InterPro" id="IPR036322">
    <property type="entry name" value="WD40_repeat_dom_sf"/>
</dbReference>
<dbReference type="SUPFAM" id="SSF50978">
    <property type="entry name" value="WD40 repeat-like"/>
    <property type="match status" value="1"/>
</dbReference>
<dbReference type="InterPro" id="IPR001680">
    <property type="entry name" value="WD40_rpt"/>
</dbReference>
<keyword evidence="5" id="KW-1185">Reference proteome</keyword>